<gene>
    <name evidence="2" type="primary">K02A2.6</name>
    <name evidence="2" type="ORF">T10_6564</name>
</gene>
<dbReference type="InterPro" id="IPR001584">
    <property type="entry name" value="Integrase_cat-core"/>
</dbReference>
<dbReference type="EMBL" id="JYDO01000113">
    <property type="protein sequence ID" value="KRZ70493.1"/>
    <property type="molecule type" value="Genomic_DNA"/>
</dbReference>
<reference evidence="2 3" key="1">
    <citation type="submission" date="2015-01" db="EMBL/GenBank/DDBJ databases">
        <title>Evolution of Trichinella species and genotypes.</title>
        <authorList>
            <person name="Korhonen P.K."/>
            <person name="Edoardo P."/>
            <person name="Giuseppe L.R."/>
            <person name="Gasser R.B."/>
        </authorList>
    </citation>
    <scope>NUCLEOTIDE SEQUENCE [LARGE SCALE GENOMIC DNA]</scope>
    <source>
        <strain evidence="2">ISS1980</strain>
    </source>
</reference>
<sequence length="187" mass="21028">MSTPTISAPQVAEITGKDAILVHAQNWMHKVFRELFATYGLPKFLVTDNGTAFKSAKFLGFLKSNSVHHVTTALFHSSSNGQAERAVQSTKEALKRRSTGSWSERLAGPLLSQHTTPHPKSNISPAELLTKRKLRTCLDQILLNNAKLAEREVTSPRREFKEDDHVFARCYNQMDKWSKAQIVKRLG</sequence>
<dbReference type="PANTHER" id="PTHR37984:SF12">
    <property type="entry name" value="RIBONUCLEASE H"/>
    <property type="match status" value="1"/>
</dbReference>
<proteinExistence type="predicted"/>
<dbReference type="AlphaFoldDB" id="A0A0V1MFS9"/>
<dbReference type="PROSITE" id="PS50994">
    <property type="entry name" value="INTEGRASE"/>
    <property type="match status" value="1"/>
</dbReference>
<organism evidence="2 3">
    <name type="scientific">Trichinella papuae</name>
    <dbReference type="NCBI Taxonomy" id="268474"/>
    <lineage>
        <taxon>Eukaryota</taxon>
        <taxon>Metazoa</taxon>
        <taxon>Ecdysozoa</taxon>
        <taxon>Nematoda</taxon>
        <taxon>Enoplea</taxon>
        <taxon>Dorylaimia</taxon>
        <taxon>Trichinellida</taxon>
        <taxon>Trichinellidae</taxon>
        <taxon>Trichinella</taxon>
    </lineage>
</organism>
<dbReference type="InterPro" id="IPR050951">
    <property type="entry name" value="Retrovirus_Pol_polyprotein"/>
</dbReference>
<dbReference type="InterPro" id="IPR036397">
    <property type="entry name" value="RNaseH_sf"/>
</dbReference>
<keyword evidence="3" id="KW-1185">Reference proteome</keyword>
<feature type="domain" description="Integrase catalytic" evidence="1">
    <location>
        <begin position="31"/>
        <end position="164"/>
    </location>
</feature>
<dbReference type="STRING" id="268474.A0A0V1MFS9"/>
<dbReference type="PANTHER" id="PTHR37984">
    <property type="entry name" value="PROTEIN CBG26694"/>
    <property type="match status" value="1"/>
</dbReference>
<dbReference type="InterPro" id="IPR012337">
    <property type="entry name" value="RNaseH-like_sf"/>
</dbReference>
<dbReference type="SUPFAM" id="SSF53098">
    <property type="entry name" value="Ribonuclease H-like"/>
    <property type="match status" value="1"/>
</dbReference>
<name>A0A0V1MFS9_9BILA</name>
<evidence type="ECO:0000313" key="3">
    <source>
        <dbReference type="Proteomes" id="UP000054843"/>
    </source>
</evidence>
<evidence type="ECO:0000259" key="1">
    <source>
        <dbReference type="PROSITE" id="PS50994"/>
    </source>
</evidence>
<accession>A0A0V1MFS9</accession>
<dbReference type="OrthoDB" id="5832102at2759"/>
<dbReference type="Gene3D" id="3.30.420.10">
    <property type="entry name" value="Ribonuclease H-like superfamily/Ribonuclease H"/>
    <property type="match status" value="1"/>
</dbReference>
<protein>
    <recommendedName>
        <fullName evidence="1">Integrase catalytic domain-containing protein</fullName>
    </recommendedName>
</protein>
<evidence type="ECO:0000313" key="2">
    <source>
        <dbReference type="EMBL" id="KRZ70493.1"/>
    </source>
</evidence>
<comment type="caution">
    <text evidence="2">The sequence shown here is derived from an EMBL/GenBank/DDBJ whole genome shotgun (WGS) entry which is preliminary data.</text>
</comment>
<dbReference type="GO" id="GO:0003676">
    <property type="term" value="F:nucleic acid binding"/>
    <property type="evidence" value="ECO:0007669"/>
    <property type="project" value="InterPro"/>
</dbReference>
<dbReference type="Proteomes" id="UP000054843">
    <property type="component" value="Unassembled WGS sequence"/>
</dbReference>
<dbReference type="GO" id="GO:0015074">
    <property type="term" value="P:DNA integration"/>
    <property type="evidence" value="ECO:0007669"/>
    <property type="project" value="InterPro"/>
</dbReference>